<dbReference type="AlphaFoldDB" id="A0A6A6LPU8"/>
<dbReference type="InterPro" id="IPR001005">
    <property type="entry name" value="SANT/Myb"/>
</dbReference>
<dbReference type="Proteomes" id="UP000467840">
    <property type="component" value="Chromosome 16"/>
</dbReference>
<evidence type="ECO:0000313" key="8">
    <source>
        <dbReference type="EMBL" id="KAF2303462.1"/>
    </source>
</evidence>
<dbReference type="FunFam" id="1.10.10.60:FF:000001">
    <property type="entry name" value="MYB-related transcription factor"/>
    <property type="match status" value="1"/>
</dbReference>
<dbReference type="PANTHER" id="PTHR10641:SF1244">
    <property type="entry name" value="TRICHOME DIFFERENTIATION PROTEIN GL1-LIKE"/>
    <property type="match status" value="1"/>
</dbReference>
<evidence type="ECO:0000259" key="7">
    <source>
        <dbReference type="PROSITE" id="PS51294"/>
    </source>
</evidence>
<evidence type="ECO:0000256" key="2">
    <source>
        <dbReference type="ARBA" id="ARBA00022737"/>
    </source>
</evidence>
<evidence type="ECO:0000256" key="5">
    <source>
        <dbReference type="SAM" id="MobiDB-lite"/>
    </source>
</evidence>
<dbReference type="PROSITE" id="PS51294">
    <property type="entry name" value="HTH_MYB"/>
    <property type="match status" value="2"/>
</dbReference>
<organism evidence="8 9">
    <name type="scientific">Hevea brasiliensis</name>
    <name type="common">Para rubber tree</name>
    <name type="synonym">Siphonia brasiliensis</name>
    <dbReference type="NCBI Taxonomy" id="3981"/>
    <lineage>
        <taxon>Eukaryota</taxon>
        <taxon>Viridiplantae</taxon>
        <taxon>Streptophyta</taxon>
        <taxon>Embryophyta</taxon>
        <taxon>Tracheophyta</taxon>
        <taxon>Spermatophyta</taxon>
        <taxon>Magnoliopsida</taxon>
        <taxon>eudicotyledons</taxon>
        <taxon>Gunneridae</taxon>
        <taxon>Pentapetalae</taxon>
        <taxon>rosids</taxon>
        <taxon>fabids</taxon>
        <taxon>Malpighiales</taxon>
        <taxon>Euphorbiaceae</taxon>
        <taxon>Crotonoideae</taxon>
        <taxon>Micrandreae</taxon>
        <taxon>Hevea</taxon>
    </lineage>
</organism>
<keyword evidence="2" id="KW-0677">Repeat</keyword>
<dbReference type="EMBL" id="JAAGAX010000009">
    <property type="protein sequence ID" value="KAF2303462.1"/>
    <property type="molecule type" value="Genomic_DNA"/>
</dbReference>
<protein>
    <submittedName>
        <fullName evidence="8">Uncharacterized protein</fullName>
    </submittedName>
</protein>
<keyword evidence="3" id="KW-0238">DNA-binding</keyword>
<feature type="compositionally biased region" description="Polar residues" evidence="5">
    <location>
        <begin position="132"/>
        <end position="145"/>
    </location>
</feature>
<comment type="caution">
    <text evidence="8">The sequence shown here is derived from an EMBL/GenBank/DDBJ whole genome shotgun (WGS) entry which is preliminary data.</text>
</comment>
<proteinExistence type="predicted"/>
<comment type="subcellular location">
    <subcellularLocation>
        <location evidence="1">Nucleus</location>
    </subcellularLocation>
</comment>
<name>A0A6A6LPU8_HEVBR</name>
<dbReference type="CDD" id="cd00167">
    <property type="entry name" value="SANT"/>
    <property type="match status" value="2"/>
</dbReference>
<feature type="domain" description="HTH myb-type" evidence="7">
    <location>
        <begin position="13"/>
        <end position="62"/>
    </location>
</feature>
<evidence type="ECO:0000256" key="1">
    <source>
        <dbReference type="ARBA" id="ARBA00004123"/>
    </source>
</evidence>
<sequence length="266" mass="30125">MMMRAPNSDQIPLKKGTWSPEEDHKLIAYINRYGIWNWTEMPKAAGLSRSGKSCRLRWMNYLRPNIKRGNFTEKEEETIIRLHEMLGNRWSAIAARLPGRTDNEIKNYWHTRLRKISKKNNVVHATNKLPDNQTINFQTERSNTSETDHVSFSAGAPEEKSISGSSSGISKSSKQTTAAAANSSSNYTNVVIKDIHKSLQATLEVDTGLPELPGEVKILRGQPLSTEDLEILENCYAMDTELMWLEGSIYPDAVQNDSGSDFWMNF</sequence>
<reference evidence="8 9" key="1">
    <citation type="journal article" date="2020" name="Mol. Plant">
        <title>The Chromosome-Based Rubber Tree Genome Provides New Insights into Spurge Genome Evolution and Rubber Biosynthesis.</title>
        <authorList>
            <person name="Liu J."/>
            <person name="Shi C."/>
            <person name="Shi C.C."/>
            <person name="Li W."/>
            <person name="Zhang Q.J."/>
            <person name="Zhang Y."/>
            <person name="Li K."/>
            <person name="Lu H.F."/>
            <person name="Shi C."/>
            <person name="Zhu S.T."/>
            <person name="Xiao Z.Y."/>
            <person name="Nan H."/>
            <person name="Yue Y."/>
            <person name="Zhu X.G."/>
            <person name="Wu Y."/>
            <person name="Hong X.N."/>
            <person name="Fan G.Y."/>
            <person name="Tong Y."/>
            <person name="Zhang D."/>
            <person name="Mao C.L."/>
            <person name="Liu Y.L."/>
            <person name="Hao S.J."/>
            <person name="Liu W.Q."/>
            <person name="Lv M.Q."/>
            <person name="Zhang H.B."/>
            <person name="Liu Y."/>
            <person name="Hu-Tang G.R."/>
            <person name="Wang J.P."/>
            <person name="Wang J.H."/>
            <person name="Sun Y.H."/>
            <person name="Ni S.B."/>
            <person name="Chen W.B."/>
            <person name="Zhang X.C."/>
            <person name="Jiao Y.N."/>
            <person name="Eichler E.E."/>
            <person name="Li G.H."/>
            <person name="Liu X."/>
            <person name="Gao L.Z."/>
        </authorList>
    </citation>
    <scope>NUCLEOTIDE SEQUENCE [LARGE SCALE GENOMIC DNA]</scope>
    <source>
        <strain evidence="9">cv. GT1</strain>
        <tissue evidence="8">Leaf</tissue>
    </source>
</reference>
<dbReference type="GO" id="GO:0003677">
    <property type="term" value="F:DNA binding"/>
    <property type="evidence" value="ECO:0007669"/>
    <property type="project" value="UniProtKB-KW"/>
</dbReference>
<feature type="domain" description="Myb-like" evidence="6">
    <location>
        <begin position="63"/>
        <end position="113"/>
    </location>
</feature>
<evidence type="ECO:0000256" key="3">
    <source>
        <dbReference type="ARBA" id="ARBA00023125"/>
    </source>
</evidence>
<gene>
    <name evidence="8" type="ORF">GH714_018543</name>
</gene>
<feature type="domain" description="Myb-like" evidence="6">
    <location>
        <begin position="10"/>
        <end position="62"/>
    </location>
</feature>
<evidence type="ECO:0000256" key="4">
    <source>
        <dbReference type="ARBA" id="ARBA00023242"/>
    </source>
</evidence>
<feature type="compositionally biased region" description="Low complexity" evidence="5">
    <location>
        <begin position="162"/>
        <end position="171"/>
    </location>
</feature>
<dbReference type="InterPro" id="IPR009057">
    <property type="entry name" value="Homeodomain-like_sf"/>
</dbReference>
<dbReference type="Pfam" id="PF00249">
    <property type="entry name" value="Myb_DNA-binding"/>
    <property type="match status" value="2"/>
</dbReference>
<dbReference type="InterPro" id="IPR017930">
    <property type="entry name" value="Myb_dom"/>
</dbReference>
<dbReference type="PROSITE" id="PS50090">
    <property type="entry name" value="MYB_LIKE"/>
    <property type="match status" value="2"/>
</dbReference>
<keyword evidence="9" id="KW-1185">Reference proteome</keyword>
<dbReference type="InterPro" id="IPR015495">
    <property type="entry name" value="Myb_TF_plants"/>
</dbReference>
<feature type="region of interest" description="Disordered" evidence="5">
    <location>
        <begin position="132"/>
        <end position="171"/>
    </location>
</feature>
<keyword evidence="4" id="KW-0539">Nucleus</keyword>
<evidence type="ECO:0000259" key="6">
    <source>
        <dbReference type="PROSITE" id="PS50090"/>
    </source>
</evidence>
<dbReference type="PANTHER" id="PTHR10641">
    <property type="entry name" value="MYB FAMILY TRANSCRIPTION FACTOR"/>
    <property type="match status" value="1"/>
</dbReference>
<evidence type="ECO:0000313" key="9">
    <source>
        <dbReference type="Proteomes" id="UP000467840"/>
    </source>
</evidence>
<dbReference type="SUPFAM" id="SSF46689">
    <property type="entry name" value="Homeodomain-like"/>
    <property type="match status" value="1"/>
</dbReference>
<dbReference type="GO" id="GO:0005634">
    <property type="term" value="C:nucleus"/>
    <property type="evidence" value="ECO:0007669"/>
    <property type="project" value="UniProtKB-SubCell"/>
</dbReference>
<dbReference type="SMART" id="SM00717">
    <property type="entry name" value="SANT"/>
    <property type="match status" value="2"/>
</dbReference>
<accession>A0A6A6LPU8</accession>
<dbReference type="Gene3D" id="1.10.10.60">
    <property type="entry name" value="Homeodomain-like"/>
    <property type="match status" value="2"/>
</dbReference>
<feature type="domain" description="HTH myb-type" evidence="7">
    <location>
        <begin position="63"/>
        <end position="117"/>
    </location>
</feature>